<dbReference type="SUPFAM" id="SSF53448">
    <property type="entry name" value="Nucleotide-diphospho-sugar transferases"/>
    <property type="match status" value="1"/>
</dbReference>
<name>A0ABN2N0R3_9MICO</name>
<accession>A0ABN2N0R3</accession>
<dbReference type="InterPro" id="IPR029044">
    <property type="entry name" value="Nucleotide-diphossugar_trans"/>
</dbReference>
<feature type="region of interest" description="Disordered" evidence="1">
    <location>
        <begin position="241"/>
        <end position="270"/>
    </location>
</feature>
<dbReference type="Proteomes" id="UP001501746">
    <property type="component" value="Unassembled WGS sequence"/>
</dbReference>
<evidence type="ECO:0000259" key="2">
    <source>
        <dbReference type="Pfam" id="PF00535"/>
    </source>
</evidence>
<keyword evidence="4" id="KW-1185">Reference proteome</keyword>
<sequence length="270" mass="29130">MSVVIPAKDDAALLARCLGALAEQRVRAWEVIVVDNASRDETADVAAGYGARVVFEPSPGIPAAAATGLDHATGDVIARLDADCVPPPDWIERITGAFVEDPDLAALTGTARFAGGPPWLRRPLSSAYLGAYVALVGSALGHVPLFGSNYAIRRTAWLAVRDEVHRHDQLMHDDMDVSIHLGPCRRIVRDPDLSVDMSTRALRGGGMLRVRRGFHTVVSHWPRELPWLRWHRRIRHARAAGRSSDRAALGAAGEGGPGIRTPSAPPRRAP</sequence>
<feature type="domain" description="Glycosyltransferase 2-like" evidence="2">
    <location>
        <begin position="2"/>
        <end position="124"/>
    </location>
</feature>
<dbReference type="InterPro" id="IPR050834">
    <property type="entry name" value="Glycosyltransf_2"/>
</dbReference>
<dbReference type="Pfam" id="PF00535">
    <property type="entry name" value="Glycos_transf_2"/>
    <property type="match status" value="1"/>
</dbReference>
<protein>
    <submittedName>
        <fullName evidence="3">C50 carotenoid glucosyltransferase CrtX</fullName>
    </submittedName>
</protein>
<dbReference type="EMBL" id="BAAANK010000013">
    <property type="protein sequence ID" value="GAA1846654.1"/>
    <property type="molecule type" value="Genomic_DNA"/>
</dbReference>
<dbReference type="Gene3D" id="3.90.550.10">
    <property type="entry name" value="Spore Coat Polysaccharide Biosynthesis Protein SpsA, Chain A"/>
    <property type="match status" value="1"/>
</dbReference>
<dbReference type="PANTHER" id="PTHR43685:SF14">
    <property type="entry name" value="GLYCOSYLTRANSFERASE 2-LIKE DOMAIN-CONTAINING PROTEIN"/>
    <property type="match status" value="1"/>
</dbReference>
<feature type="compositionally biased region" description="Low complexity" evidence="1">
    <location>
        <begin position="241"/>
        <end position="251"/>
    </location>
</feature>
<dbReference type="PANTHER" id="PTHR43685">
    <property type="entry name" value="GLYCOSYLTRANSFERASE"/>
    <property type="match status" value="1"/>
</dbReference>
<evidence type="ECO:0000313" key="4">
    <source>
        <dbReference type="Proteomes" id="UP001501746"/>
    </source>
</evidence>
<reference evidence="4" key="1">
    <citation type="journal article" date="2019" name="Int. J. Syst. Evol. Microbiol.">
        <title>The Global Catalogue of Microorganisms (GCM) 10K type strain sequencing project: providing services to taxonomists for standard genome sequencing and annotation.</title>
        <authorList>
            <consortium name="The Broad Institute Genomics Platform"/>
            <consortium name="The Broad Institute Genome Sequencing Center for Infectious Disease"/>
            <person name="Wu L."/>
            <person name="Ma J."/>
        </authorList>
    </citation>
    <scope>NUCLEOTIDE SEQUENCE [LARGE SCALE GENOMIC DNA]</scope>
    <source>
        <strain evidence="4">JCM 14323</strain>
    </source>
</reference>
<gene>
    <name evidence="3" type="primary">crtX</name>
    <name evidence="3" type="ORF">GCM10009750_36370</name>
</gene>
<dbReference type="CDD" id="cd00761">
    <property type="entry name" value="Glyco_tranf_GTA_type"/>
    <property type="match status" value="1"/>
</dbReference>
<proteinExistence type="predicted"/>
<dbReference type="RefSeq" id="WP_246205790.1">
    <property type="nucleotide sequence ID" value="NZ_BAAANK010000013.1"/>
</dbReference>
<evidence type="ECO:0000313" key="3">
    <source>
        <dbReference type="EMBL" id="GAA1846654.1"/>
    </source>
</evidence>
<evidence type="ECO:0000256" key="1">
    <source>
        <dbReference type="SAM" id="MobiDB-lite"/>
    </source>
</evidence>
<comment type="caution">
    <text evidence="3">The sequence shown here is derived from an EMBL/GenBank/DDBJ whole genome shotgun (WGS) entry which is preliminary data.</text>
</comment>
<organism evidence="3 4">
    <name type="scientific">Agromyces salentinus</name>
    <dbReference type="NCBI Taxonomy" id="269421"/>
    <lineage>
        <taxon>Bacteria</taxon>
        <taxon>Bacillati</taxon>
        <taxon>Actinomycetota</taxon>
        <taxon>Actinomycetes</taxon>
        <taxon>Micrococcales</taxon>
        <taxon>Microbacteriaceae</taxon>
        <taxon>Agromyces</taxon>
    </lineage>
</organism>
<dbReference type="InterPro" id="IPR001173">
    <property type="entry name" value="Glyco_trans_2-like"/>
</dbReference>